<evidence type="ECO:0000259" key="1">
    <source>
        <dbReference type="Pfam" id="PF20081"/>
    </source>
</evidence>
<dbReference type="Proteomes" id="UP000217771">
    <property type="component" value="Unassembled WGS sequence"/>
</dbReference>
<dbReference type="EMBL" id="NSKB01000001">
    <property type="protein sequence ID" value="PAU79203.1"/>
    <property type="molecule type" value="Genomic_DNA"/>
</dbReference>
<protein>
    <recommendedName>
        <fullName evidence="1">DUF6475 domain-containing protein</fullName>
    </recommendedName>
</protein>
<dbReference type="AlphaFoldDB" id="A0A2A2F3V2"/>
<organism evidence="2 3">
    <name type="scientific">Halomonas salipaludis</name>
    <dbReference type="NCBI Taxonomy" id="2032625"/>
    <lineage>
        <taxon>Bacteria</taxon>
        <taxon>Pseudomonadati</taxon>
        <taxon>Pseudomonadota</taxon>
        <taxon>Gammaproteobacteria</taxon>
        <taxon>Oceanospirillales</taxon>
        <taxon>Halomonadaceae</taxon>
        <taxon>Halomonas</taxon>
    </lineage>
</organism>
<feature type="domain" description="DUF6475" evidence="1">
    <location>
        <begin position="99"/>
        <end position="194"/>
    </location>
</feature>
<comment type="caution">
    <text evidence="2">The sequence shown here is derived from an EMBL/GenBank/DDBJ whole genome shotgun (WGS) entry which is preliminary data.</text>
</comment>
<dbReference type="InterPro" id="IPR045521">
    <property type="entry name" value="DUF6475"/>
</dbReference>
<dbReference type="OrthoDB" id="8561347at2"/>
<evidence type="ECO:0000313" key="3">
    <source>
        <dbReference type="Proteomes" id="UP000217771"/>
    </source>
</evidence>
<dbReference type="Gene3D" id="1.10.8.200">
    <property type="entry name" value="Replisome organizer (g39p helicase loader/inhibitor protein)"/>
    <property type="match status" value="1"/>
</dbReference>
<keyword evidence="3" id="KW-1185">Reference proteome</keyword>
<name>A0A2A2F3V2_9GAMM</name>
<reference evidence="2 3" key="1">
    <citation type="submission" date="2017-08" db="EMBL/GenBank/DDBJ databases">
        <title>Halomonas alkalisoli sp. nov., isolated from saline alkaline soil.</title>
        <authorList>
            <person name="Wang D."/>
            <person name="Zhang G."/>
        </authorList>
    </citation>
    <scope>NUCLEOTIDE SEQUENCE [LARGE SCALE GENOMIC DNA]</scope>
    <source>
        <strain evidence="2 3">WRN001</strain>
    </source>
</reference>
<sequence length="227" mass="25452">MIDRDFEAFAEVWSQAQEIYNRSVTSGTIELVFRALQGLELEEVQRALTLHIQSPDTGQFPPKPGDVIKYARGDSQSRTLQAWAKVERAIRSVGHYRDVCFDDPLIHAAIERMGGWPKVAMVDTERDIVWLRQRFEAQYRAYAIHRPEEWPAFLAGVATQQNTQIGQHSRGRLPGKDIAVIGDQRRAMQVAERGRGALANGTQVSRVTGGQLAGLIENMQTKQRGAA</sequence>
<dbReference type="Pfam" id="PF20081">
    <property type="entry name" value="DUF6475"/>
    <property type="match status" value="1"/>
</dbReference>
<dbReference type="RefSeq" id="WP_095619216.1">
    <property type="nucleotide sequence ID" value="NZ_NSKB01000001.1"/>
</dbReference>
<accession>A0A2A2F3V2</accession>
<evidence type="ECO:0000313" key="2">
    <source>
        <dbReference type="EMBL" id="PAU79203.1"/>
    </source>
</evidence>
<proteinExistence type="predicted"/>
<gene>
    <name evidence="2" type="ORF">CK498_02210</name>
</gene>